<comment type="caution">
    <text evidence="1">The sequence shown here is derived from an EMBL/GenBank/DDBJ whole genome shotgun (WGS) entry which is preliminary data.</text>
</comment>
<gene>
    <name evidence="1" type="ORF">WG929_08560</name>
</gene>
<protein>
    <submittedName>
        <fullName evidence="1">EthD family reductase</fullName>
    </submittedName>
</protein>
<accession>A0ABW8NHL6</accession>
<dbReference type="InterPro" id="IPR009799">
    <property type="entry name" value="EthD_dom"/>
</dbReference>
<keyword evidence="2" id="KW-1185">Reference proteome</keyword>
<evidence type="ECO:0000313" key="2">
    <source>
        <dbReference type="Proteomes" id="UP001620597"/>
    </source>
</evidence>
<name>A0ABW8NHL6_9GAMM</name>
<dbReference type="Gene3D" id="3.30.70.100">
    <property type="match status" value="1"/>
</dbReference>
<proteinExistence type="predicted"/>
<dbReference type="RefSeq" id="WP_369857941.1">
    <property type="nucleotide sequence ID" value="NZ_JBBKTX010000009.1"/>
</dbReference>
<dbReference type="InterPro" id="IPR011008">
    <property type="entry name" value="Dimeric_a/b-barrel"/>
</dbReference>
<evidence type="ECO:0000313" key="1">
    <source>
        <dbReference type="EMBL" id="MFK4752458.1"/>
    </source>
</evidence>
<sequence length="99" mass="11260">MNRSYDGAISNYEYYRERHMLLVRSLMGKTLLRQEIGVGISGCPSGDLAPCLVIGCIYFLSIEDFQKVFSGCGDKIFNDISNYTNMKPLIQVSDFDRFL</sequence>
<dbReference type="SUPFAM" id="SSF54909">
    <property type="entry name" value="Dimeric alpha+beta barrel"/>
    <property type="match status" value="1"/>
</dbReference>
<dbReference type="Proteomes" id="UP001620597">
    <property type="component" value="Unassembled WGS sequence"/>
</dbReference>
<dbReference type="NCBIfam" id="TIGR02118">
    <property type="entry name" value="EthD family reductase"/>
    <property type="match status" value="1"/>
</dbReference>
<dbReference type="EMBL" id="JBBKTX010000009">
    <property type="protein sequence ID" value="MFK4752458.1"/>
    <property type="molecule type" value="Genomic_DNA"/>
</dbReference>
<reference evidence="1 2" key="1">
    <citation type="submission" date="2024-03" db="EMBL/GenBank/DDBJ databases">
        <title>High-quality draft genome sequence of Oceanobacter sp. wDCs-4.</title>
        <authorList>
            <person name="Dong C."/>
        </authorList>
    </citation>
    <scope>NUCLEOTIDE SEQUENCE [LARGE SCALE GENOMIC DNA]</scope>
    <source>
        <strain evidence="2">wDCs-4</strain>
    </source>
</reference>
<organism evidence="1 2">
    <name type="scientific">Oceanobacter antarcticus</name>
    <dbReference type="NCBI Taxonomy" id="3133425"/>
    <lineage>
        <taxon>Bacteria</taxon>
        <taxon>Pseudomonadati</taxon>
        <taxon>Pseudomonadota</taxon>
        <taxon>Gammaproteobacteria</taxon>
        <taxon>Oceanospirillales</taxon>
        <taxon>Oceanospirillaceae</taxon>
        <taxon>Oceanobacter</taxon>
    </lineage>
</organism>